<name>A0A6C0AW85_9ZZZZ</name>
<keyword evidence="1" id="KW-0812">Transmembrane</keyword>
<protein>
    <recommendedName>
        <fullName evidence="3">VanZ-like domain-containing protein</fullName>
    </recommendedName>
</protein>
<dbReference type="EMBL" id="MN738760">
    <property type="protein sequence ID" value="QHS83541.1"/>
    <property type="molecule type" value="Genomic_DNA"/>
</dbReference>
<evidence type="ECO:0000313" key="2">
    <source>
        <dbReference type="EMBL" id="QHS83541.1"/>
    </source>
</evidence>
<feature type="transmembrane region" description="Helical" evidence="1">
    <location>
        <begin position="7"/>
        <end position="25"/>
    </location>
</feature>
<evidence type="ECO:0000256" key="1">
    <source>
        <dbReference type="SAM" id="Phobius"/>
    </source>
</evidence>
<sequence>MNINMNIFRFTLPFITCILIIFWYSRFRCINPKFVDPLETPIISIIDGWSLTHLFFFMFIGYTSPYLFVLALIYGIIWEIFEAYSGKYKPNFIYGFGNCRRKSEIISDSDKWWYGKWSDIFMNSLGYLIGQYIKVGKIIIF</sequence>
<dbReference type="AlphaFoldDB" id="A0A6C0AW85"/>
<accession>A0A6C0AW85</accession>
<organism evidence="2">
    <name type="scientific">viral metagenome</name>
    <dbReference type="NCBI Taxonomy" id="1070528"/>
    <lineage>
        <taxon>unclassified sequences</taxon>
        <taxon>metagenomes</taxon>
        <taxon>organismal metagenomes</taxon>
    </lineage>
</organism>
<feature type="transmembrane region" description="Helical" evidence="1">
    <location>
        <begin position="54"/>
        <end position="77"/>
    </location>
</feature>
<evidence type="ECO:0008006" key="3">
    <source>
        <dbReference type="Google" id="ProtNLM"/>
    </source>
</evidence>
<keyword evidence="1" id="KW-0472">Membrane</keyword>
<reference evidence="2" key="1">
    <citation type="journal article" date="2020" name="Nature">
        <title>Giant virus diversity and host interactions through global metagenomics.</title>
        <authorList>
            <person name="Schulz F."/>
            <person name="Roux S."/>
            <person name="Paez-Espino D."/>
            <person name="Jungbluth S."/>
            <person name="Walsh D.A."/>
            <person name="Denef V.J."/>
            <person name="McMahon K.D."/>
            <person name="Konstantinidis K.T."/>
            <person name="Eloe-Fadrosh E.A."/>
            <person name="Kyrpides N.C."/>
            <person name="Woyke T."/>
        </authorList>
    </citation>
    <scope>NUCLEOTIDE SEQUENCE</scope>
    <source>
        <strain evidence="2">GVMAG-S-ERX555961-36</strain>
    </source>
</reference>
<keyword evidence="1" id="KW-1133">Transmembrane helix</keyword>
<proteinExistence type="predicted"/>